<evidence type="ECO:0000256" key="1">
    <source>
        <dbReference type="SAM" id="Coils"/>
    </source>
</evidence>
<sequence length="227" mass="26852">MSYYDEDYYNEPSEFEQQVDAFKESLLNAVKEEHKAEIERLRKENAELQEVKQNLESIKREYNQKVAELGIQKNNLKNEVRRERLLELMGDFKAELFSPRTKWMSGPKCNKCDDKRRIPFLSPSGKEMVEDCSCKNNILIYEPRTNICSSFEVRNGKFMAWYKSYSVDRADGMELESLGVSDVAKFIWAGEKFEDIKDYYKAYFKTEEDCQSYCDWLTDQESNKVKS</sequence>
<evidence type="ECO:0000313" key="5">
    <source>
        <dbReference type="Proteomes" id="UP000182783"/>
    </source>
</evidence>
<dbReference type="AlphaFoldDB" id="A0A1H0A4B0"/>
<dbReference type="EMBL" id="LIPY01000082">
    <property type="protein sequence ID" value="KWX79944.1"/>
    <property type="molecule type" value="Genomic_DNA"/>
</dbReference>
<organism evidence="3 5">
    <name type="scientific">Paenibacillus jilunlii</name>
    <dbReference type="NCBI Taxonomy" id="682956"/>
    <lineage>
        <taxon>Bacteria</taxon>
        <taxon>Bacillati</taxon>
        <taxon>Bacillota</taxon>
        <taxon>Bacilli</taxon>
        <taxon>Bacillales</taxon>
        <taxon>Paenibacillaceae</taxon>
        <taxon>Paenibacillus</taxon>
    </lineage>
</organism>
<name>A0A1H0A4B0_9BACL</name>
<evidence type="ECO:0000313" key="3">
    <source>
        <dbReference type="EMBL" id="SDN27546.1"/>
    </source>
</evidence>
<reference evidence="3 5" key="2">
    <citation type="submission" date="2016-10" db="EMBL/GenBank/DDBJ databases">
        <authorList>
            <person name="de Groot N.N."/>
        </authorList>
    </citation>
    <scope>NUCLEOTIDE SEQUENCE [LARGE SCALE GENOMIC DNA]</scope>
    <source>
        <strain evidence="3 5">CGMCC 1.10239</strain>
    </source>
</reference>
<accession>A0A1H0A4B0</accession>
<dbReference type="RefSeq" id="WP_062519462.1">
    <property type="nucleotide sequence ID" value="NZ_CP048429.1"/>
</dbReference>
<reference evidence="2 4" key="1">
    <citation type="submission" date="2015-08" db="EMBL/GenBank/DDBJ databases">
        <title>Genome of Paenibacillus jilunlii.</title>
        <authorList>
            <person name="Sant'Anna F.H."/>
            <person name="Ambrosini A."/>
            <person name="Souza R."/>
            <person name="Bach E."/>
            <person name="Fernandes G."/>
            <person name="Balsanelli E."/>
            <person name="Baura V.A."/>
            <person name="Pedrosa F.O."/>
            <person name="Souza E.M."/>
            <person name="Passaglia L."/>
        </authorList>
    </citation>
    <scope>NUCLEOTIDE SEQUENCE [LARGE SCALE GENOMIC DNA]</scope>
    <source>
        <strain evidence="2 4">DSM 23019</strain>
    </source>
</reference>
<evidence type="ECO:0000313" key="4">
    <source>
        <dbReference type="Proteomes" id="UP000070252"/>
    </source>
</evidence>
<gene>
    <name evidence="2" type="ORF">AML91_01885</name>
    <name evidence="3" type="ORF">SAMN05216191_13436</name>
</gene>
<protein>
    <submittedName>
        <fullName evidence="3">Uncharacterized protein</fullName>
    </submittedName>
</protein>
<evidence type="ECO:0000313" key="2">
    <source>
        <dbReference type="EMBL" id="KWX79944.1"/>
    </source>
</evidence>
<keyword evidence="4" id="KW-1185">Reference proteome</keyword>
<dbReference type="EMBL" id="FNGM01000034">
    <property type="protein sequence ID" value="SDN27546.1"/>
    <property type="molecule type" value="Genomic_DNA"/>
</dbReference>
<keyword evidence="1" id="KW-0175">Coiled coil</keyword>
<dbReference type="Proteomes" id="UP000070252">
    <property type="component" value="Unassembled WGS sequence"/>
</dbReference>
<dbReference type="Proteomes" id="UP000182783">
    <property type="component" value="Unassembled WGS sequence"/>
</dbReference>
<dbReference type="OrthoDB" id="2617584at2"/>
<proteinExistence type="predicted"/>
<feature type="coiled-coil region" evidence="1">
    <location>
        <begin position="24"/>
        <end position="79"/>
    </location>
</feature>